<name>A0A9W9RX19_PENBR</name>
<accession>A0A9W9RX19</accession>
<feature type="region of interest" description="Disordered" evidence="1">
    <location>
        <begin position="150"/>
        <end position="170"/>
    </location>
</feature>
<dbReference type="EMBL" id="JAPZBR010000001">
    <property type="protein sequence ID" value="KAJ5367862.1"/>
    <property type="molecule type" value="Genomic_DNA"/>
</dbReference>
<dbReference type="EMBL" id="JAPZBR010000007">
    <property type="protein sequence ID" value="KAJ5346733.1"/>
    <property type="molecule type" value="Genomic_DNA"/>
</dbReference>
<comment type="caution">
    <text evidence="3">The sequence shown here is derived from an EMBL/GenBank/DDBJ whole genome shotgun (WGS) entry which is preliminary data.</text>
</comment>
<feature type="compositionally biased region" description="Polar residues" evidence="1">
    <location>
        <begin position="79"/>
        <end position="94"/>
    </location>
</feature>
<feature type="region of interest" description="Disordered" evidence="1">
    <location>
        <begin position="56"/>
        <end position="96"/>
    </location>
</feature>
<gene>
    <name evidence="3" type="ORF">N7541_001803</name>
    <name evidence="2" type="ORF">N7541_009215</name>
</gene>
<evidence type="ECO:0000313" key="2">
    <source>
        <dbReference type="EMBL" id="KAJ5346733.1"/>
    </source>
</evidence>
<reference evidence="3" key="1">
    <citation type="submission" date="2022-12" db="EMBL/GenBank/DDBJ databases">
        <authorList>
            <person name="Petersen C."/>
        </authorList>
    </citation>
    <scope>NUCLEOTIDE SEQUENCE</scope>
    <source>
        <strain evidence="3">IBT 35675</strain>
    </source>
</reference>
<evidence type="ECO:0000313" key="3">
    <source>
        <dbReference type="EMBL" id="KAJ5367862.1"/>
    </source>
</evidence>
<proteinExistence type="predicted"/>
<reference evidence="3" key="2">
    <citation type="journal article" date="2023" name="IMA Fungus">
        <title>Comparative genomic study of the Penicillium genus elucidates a diverse pangenome and 15 lateral gene transfer events.</title>
        <authorList>
            <person name="Petersen C."/>
            <person name="Sorensen T."/>
            <person name="Nielsen M.R."/>
            <person name="Sondergaard T.E."/>
            <person name="Sorensen J.L."/>
            <person name="Fitzpatrick D.A."/>
            <person name="Frisvad J.C."/>
            <person name="Nielsen K.L."/>
        </authorList>
    </citation>
    <scope>NUCLEOTIDE SEQUENCE</scope>
    <source>
        <strain evidence="3">IBT 35675</strain>
    </source>
</reference>
<sequence>MHCLPSASLRSLFPNWIQKFWISEGEQSREGQEQIISNAASPYTRTEPAAYQLQDTEVKKPRPIDNSSQTKKERVSRVGSFNGNSTNRPRNLSIKSDDSTDHTIIVLPHIPPNIQLIKGKIIDVGARNIGYFDWSSPTFENAALNKVSNISRADGPPEGLSLAPLHSRVH</sequence>
<dbReference type="Proteomes" id="UP001148299">
    <property type="component" value="Unassembled WGS sequence"/>
</dbReference>
<protein>
    <submittedName>
        <fullName evidence="3">Uncharacterized protein</fullName>
    </submittedName>
</protein>
<keyword evidence="4" id="KW-1185">Reference proteome</keyword>
<evidence type="ECO:0000256" key="1">
    <source>
        <dbReference type="SAM" id="MobiDB-lite"/>
    </source>
</evidence>
<evidence type="ECO:0000313" key="4">
    <source>
        <dbReference type="Proteomes" id="UP001148299"/>
    </source>
</evidence>
<organism evidence="3 4">
    <name type="scientific">Penicillium brevicompactum</name>
    <dbReference type="NCBI Taxonomy" id="5074"/>
    <lineage>
        <taxon>Eukaryota</taxon>
        <taxon>Fungi</taxon>
        <taxon>Dikarya</taxon>
        <taxon>Ascomycota</taxon>
        <taxon>Pezizomycotina</taxon>
        <taxon>Eurotiomycetes</taxon>
        <taxon>Eurotiomycetidae</taxon>
        <taxon>Eurotiales</taxon>
        <taxon>Aspergillaceae</taxon>
        <taxon>Penicillium</taxon>
    </lineage>
</organism>
<dbReference type="AlphaFoldDB" id="A0A9W9RX19"/>